<dbReference type="PANTHER" id="PTHR43364:SF4">
    <property type="entry name" value="NAD(P)-LINKED OXIDOREDUCTASE SUPERFAMILY PROTEIN"/>
    <property type="match status" value="1"/>
</dbReference>
<dbReference type="GO" id="GO:0005829">
    <property type="term" value="C:cytosol"/>
    <property type="evidence" value="ECO:0007669"/>
    <property type="project" value="TreeGrafter"/>
</dbReference>
<keyword evidence="1" id="KW-0560">Oxidoreductase</keyword>
<proteinExistence type="predicted"/>
<dbReference type="EMBL" id="UINC01204524">
    <property type="protein sequence ID" value="SVE25290.1"/>
    <property type="molecule type" value="Genomic_DNA"/>
</dbReference>
<feature type="non-terminal residue" evidence="3">
    <location>
        <position position="210"/>
    </location>
</feature>
<reference evidence="3" key="1">
    <citation type="submission" date="2018-05" db="EMBL/GenBank/DDBJ databases">
        <authorList>
            <person name="Lanie J.A."/>
            <person name="Ng W.-L."/>
            <person name="Kazmierczak K.M."/>
            <person name="Andrzejewski T.M."/>
            <person name="Davidsen T.M."/>
            <person name="Wayne K.J."/>
            <person name="Tettelin H."/>
            <person name="Glass J.I."/>
            <person name="Rusch D."/>
            <person name="Podicherti R."/>
            <person name="Tsui H.-C.T."/>
            <person name="Winkler M.E."/>
        </authorList>
    </citation>
    <scope>NUCLEOTIDE SEQUENCE</scope>
</reference>
<name>A0A383BZS0_9ZZZZ</name>
<feature type="domain" description="NADP-dependent oxidoreductase" evidence="2">
    <location>
        <begin position="16"/>
        <end position="209"/>
    </location>
</feature>
<protein>
    <recommendedName>
        <fullName evidence="2">NADP-dependent oxidoreductase domain-containing protein</fullName>
    </recommendedName>
</protein>
<dbReference type="Pfam" id="PF00248">
    <property type="entry name" value="Aldo_ket_red"/>
    <property type="match status" value="1"/>
</dbReference>
<dbReference type="Gene3D" id="3.20.20.100">
    <property type="entry name" value="NADP-dependent oxidoreductase domain"/>
    <property type="match status" value="1"/>
</dbReference>
<evidence type="ECO:0000256" key="1">
    <source>
        <dbReference type="ARBA" id="ARBA00023002"/>
    </source>
</evidence>
<dbReference type="InterPro" id="IPR050523">
    <property type="entry name" value="AKR_Detox_Biosynth"/>
</dbReference>
<dbReference type="InterPro" id="IPR023210">
    <property type="entry name" value="NADP_OxRdtase_dom"/>
</dbReference>
<dbReference type="InterPro" id="IPR036812">
    <property type="entry name" value="NAD(P)_OxRdtase_dom_sf"/>
</dbReference>
<gene>
    <name evidence="3" type="ORF">METZ01_LOCUS478144</name>
</gene>
<accession>A0A383BZS0</accession>
<dbReference type="SUPFAM" id="SSF51430">
    <property type="entry name" value="NAD(P)-linked oxidoreductase"/>
    <property type="match status" value="1"/>
</dbReference>
<evidence type="ECO:0000259" key="2">
    <source>
        <dbReference type="Pfam" id="PF00248"/>
    </source>
</evidence>
<organism evidence="3">
    <name type="scientific">marine metagenome</name>
    <dbReference type="NCBI Taxonomy" id="408172"/>
    <lineage>
        <taxon>unclassified sequences</taxon>
        <taxon>metagenomes</taxon>
        <taxon>ecological metagenomes</taxon>
    </lineage>
</organism>
<sequence length="210" mass="23580">MEYKILGRTGLEVSSIAFGTDNFLDPTPEKESTKMLDIAIDAGINLIDTGDVYAGGEAEKMIGRALKKLGRRNEILISTKVDHGMSIPGKSLDEYAPEKKPNTHGLSKANIIRACENSLKSFKTDHIDIYYAHRYSPEIPLDETLSALDYLVQSGKVRYIGFSTHPAWVVMESLMIAKEFGYQRIVAEQPPYNLLDRRIENELIPLAQKY</sequence>
<dbReference type="AlphaFoldDB" id="A0A383BZS0"/>
<evidence type="ECO:0000313" key="3">
    <source>
        <dbReference type="EMBL" id="SVE25290.1"/>
    </source>
</evidence>
<dbReference type="PANTHER" id="PTHR43364">
    <property type="entry name" value="NADH-SPECIFIC METHYLGLYOXAL REDUCTASE-RELATED"/>
    <property type="match status" value="1"/>
</dbReference>
<dbReference type="GO" id="GO:0016491">
    <property type="term" value="F:oxidoreductase activity"/>
    <property type="evidence" value="ECO:0007669"/>
    <property type="project" value="UniProtKB-KW"/>
</dbReference>